<dbReference type="OrthoDB" id="9798772at2"/>
<dbReference type="Gene3D" id="1.10.4190.10">
    <property type="entry name" value="Urease accessory protein UreF"/>
    <property type="match status" value="1"/>
</dbReference>
<dbReference type="Proteomes" id="UP000244527">
    <property type="component" value="Chromosome"/>
</dbReference>
<name>A0A2S1L9Y0_9FLAO</name>
<dbReference type="InterPro" id="IPR038277">
    <property type="entry name" value="UreF_sf"/>
</dbReference>
<dbReference type="Pfam" id="PF01730">
    <property type="entry name" value="UreF"/>
    <property type="match status" value="1"/>
</dbReference>
<evidence type="ECO:0000256" key="2">
    <source>
        <dbReference type="ARBA" id="ARBA00023186"/>
    </source>
</evidence>
<protein>
    <recommendedName>
        <fullName evidence="3">Urease accessory protein UreF</fullName>
    </recommendedName>
</protein>
<comment type="subunit">
    <text evidence="3">UreD, UreF and UreG form a complex that acts as a GTP-hydrolysis-dependent molecular chaperone, activating the urease apoprotein by helping to assemble the nickel containing metallocenter of UreC. The UreE protein probably delivers the nickel.</text>
</comment>
<dbReference type="GO" id="GO:0005737">
    <property type="term" value="C:cytoplasm"/>
    <property type="evidence" value="ECO:0007669"/>
    <property type="project" value="UniProtKB-SubCell"/>
</dbReference>
<comment type="subcellular location">
    <subcellularLocation>
        <location evidence="3">Cytoplasm</location>
    </subcellularLocation>
</comment>
<evidence type="ECO:0000313" key="4">
    <source>
        <dbReference type="EMBL" id="AWG20570.1"/>
    </source>
</evidence>
<comment type="function">
    <text evidence="3">Required for maturation of urease via the functional incorporation of the urease nickel metallocenter.</text>
</comment>
<reference evidence="4 5" key="1">
    <citation type="submission" date="2017-04" db="EMBL/GenBank/DDBJ databases">
        <title>Compelte genome sequence of WV33.</title>
        <authorList>
            <person name="Lee P.C."/>
        </authorList>
    </citation>
    <scope>NUCLEOTIDE SEQUENCE [LARGE SCALE GENOMIC DNA]</scope>
    <source>
        <strain evidence="4 5">WV33</strain>
    </source>
</reference>
<dbReference type="AlphaFoldDB" id="A0A2S1L9Y0"/>
<dbReference type="EMBL" id="CP020918">
    <property type="protein sequence ID" value="AWG20570.1"/>
    <property type="molecule type" value="Genomic_DNA"/>
</dbReference>
<evidence type="ECO:0000256" key="1">
    <source>
        <dbReference type="ARBA" id="ARBA00022988"/>
    </source>
</evidence>
<evidence type="ECO:0000256" key="3">
    <source>
        <dbReference type="HAMAP-Rule" id="MF_01385"/>
    </source>
</evidence>
<evidence type="ECO:0000313" key="5">
    <source>
        <dbReference type="Proteomes" id="UP000244527"/>
    </source>
</evidence>
<dbReference type="PANTHER" id="PTHR33620">
    <property type="entry name" value="UREASE ACCESSORY PROTEIN F"/>
    <property type="match status" value="1"/>
</dbReference>
<comment type="similarity">
    <text evidence="3">Belongs to the UreF family.</text>
</comment>
<sequence>MTNSLLNLLHLSDPTLPIGGFSHSYGLETYTQKEIVKSTDEVEMFLNEMLHHSVLYNEASFISLVYDACKNGNWQQIIEMDALCNASKLPKEIRTASQKLGVRLQKIFNPLIQTDFTQKVALAIKNKELHGNYCILYAIYAFELKIEKKEALEGFFYNVTIGYITNAVKLIPLSQDSGQLLLFKLLPSLAQLAQKAMQPDMDLLGCSSAAFDIRAMEHENLYSRLYMS</sequence>
<dbReference type="GO" id="GO:0016151">
    <property type="term" value="F:nickel cation binding"/>
    <property type="evidence" value="ECO:0007669"/>
    <property type="project" value="UniProtKB-UniRule"/>
</dbReference>
<keyword evidence="1 3" id="KW-0996">Nickel insertion</keyword>
<dbReference type="KEGG" id="ffa:FFWV33_02990"/>
<dbReference type="InterPro" id="IPR002639">
    <property type="entry name" value="UreF"/>
</dbReference>
<keyword evidence="2 3" id="KW-0143">Chaperone</keyword>
<gene>
    <name evidence="3" type="primary">ureF</name>
    <name evidence="4" type="ORF">FFWV33_02990</name>
</gene>
<proteinExistence type="inferred from homology"/>
<dbReference type="HAMAP" id="MF_01385">
    <property type="entry name" value="UreF"/>
    <property type="match status" value="1"/>
</dbReference>
<keyword evidence="5" id="KW-1185">Reference proteome</keyword>
<dbReference type="PANTHER" id="PTHR33620:SF1">
    <property type="entry name" value="UREASE ACCESSORY PROTEIN F"/>
    <property type="match status" value="1"/>
</dbReference>
<accession>A0A2S1L9Y0</accession>
<keyword evidence="3" id="KW-0963">Cytoplasm</keyword>
<dbReference type="RefSeq" id="WP_108739529.1">
    <property type="nucleotide sequence ID" value="NZ_CP020918.1"/>
</dbReference>
<dbReference type="PIRSF" id="PIRSF009467">
    <property type="entry name" value="Ureas_acces_UreF"/>
    <property type="match status" value="1"/>
</dbReference>
<organism evidence="4 5">
    <name type="scientific">Flavobacterium faecale</name>
    <dbReference type="NCBI Taxonomy" id="1355330"/>
    <lineage>
        <taxon>Bacteria</taxon>
        <taxon>Pseudomonadati</taxon>
        <taxon>Bacteroidota</taxon>
        <taxon>Flavobacteriia</taxon>
        <taxon>Flavobacteriales</taxon>
        <taxon>Flavobacteriaceae</taxon>
        <taxon>Flavobacterium</taxon>
    </lineage>
</organism>